<dbReference type="Proteomes" id="UP001324287">
    <property type="component" value="Chromosome"/>
</dbReference>
<evidence type="ECO:0000313" key="1">
    <source>
        <dbReference type="EMBL" id="WRL65377.1"/>
    </source>
</evidence>
<reference evidence="1 2" key="1">
    <citation type="submission" date="2023-12" db="EMBL/GenBank/DDBJ databases">
        <title>Blastococcus brunescens sp. nov., an actonobacterium isolated from sandstone collected in sahara desert.</title>
        <authorList>
            <person name="Gtari M."/>
            <person name="Ghodhbane F."/>
        </authorList>
    </citation>
    <scope>NUCLEOTIDE SEQUENCE [LARGE SCALE GENOMIC DNA]</scope>
    <source>
        <strain evidence="1 2">BMG 8361</strain>
    </source>
</reference>
<dbReference type="EMBL" id="CP141261">
    <property type="protein sequence ID" value="WRL65377.1"/>
    <property type="molecule type" value="Genomic_DNA"/>
</dbReference>
<sequence length="113" mass="12355">MFASAGKPELAVWQPAGADADVVVVLGRQSWHDCGMSRTRLSTTVDEDLLQAARRLRSGGTDAAMIDEALRALLARHRSAEVEVSYAVYDEHPLEEPDEWGDLASFREAAARS</sequence>
<name>A0ABZ1B3J0_9ACTN</name>
<proteinExistence type="predicted"/>
<gene>
    <name evidence="1" type="ORF">U6N30_07005</name>
</gene>
<keyword evidence="2" id="KW-1185">Reference proteome</keyword>
<protein>
    <submittedName>
        <fullName evidence="1">Type II toxin-antitoxin system VapB family antitoxin</fullName>
    </submittedName>
</protein>
<dbReference type="RefSeq" id="WP_324276701.1">
    <property type="nucleotide sequence ID" value="NZ_CP141261.1"/>
</dbReference>
<accession>A0ABZ1B3J0</accession>
<dbReference type="Pfam" id="PF09957">
    <property type="entry name" value="VapB_antitoxin"/>
    <property type="match status" value="1"/>
</dbReference>
<dbReference type="InterPro" id="IPR019239">
    <property type="entry name" value="VapB_antitoxin"/>
</dbReference>
<evidence type="ECO:0000313" key="2">
    <source>
        <dbReference type="Proteomes" id="UP001324287"/>
    </source>
</evidence>
<organism evidence="1 2">
    <name type="scientific">Blastococcus brunescens</name>
    <dbReference type="NCBI Taxonomy" id="1564165"/>
    <lineage>
        <taxon>Bacteria</taxon>
        <taxon>Bacillati</taxon>
        <taxon>Actinomycetota</taxon>
        <taxon>Actinomycetes</taxon>
        <taxon>Geodermatophilales</taxon>
        <taxon>Geodermatophilaceae</taxon>
        <taxon>Blastococcus</taxon>
    </lineage>
</organism>